<dbReference type="PANTHER" id="PTHR15840:SF10">
    <property type="entry name" value="EKC_KEOPS COMPLEX SUBUNIT TPRKB"/>
    <property type="match status" value="1"/>
</dbReference>
<accession>A0A8K1FDT7</accession>
<dbReference type="GO" id="GO:0000408">
    <property type="term" value="C:EKC/KEOPS complex"/>
    <property type="evidence" value="ECO:0007669"/>
    <property type="project" value="TreeGrafter"/>
</dbReference>
<comment type="subcellular location">
    <subcellularLocation>
        <location evidence="1">Nucleus</location>
    </subcellularLocation>
</comment>
<keyword evidence="4 5" id="KW-0539">Nucleus</keyword>
<dbReference type="GO" id="GO:0002949">
    <property type="term" value="P:tRNA threonylcarbamoyladenosine modification"/>
    <property type="evidence" value="ECO:0007669"/>
    <property type="project" value="TreeGrafter"/>
</dbReference>
<proteinExistence type="inferred from homology"/>
<dbReference type="PANTHER" id="PTHR15840">
    <property type="entry name" value="CGI-121 FAMILY MEMBER"/>
    <property type="match status" value="1"/>
</dbReference>
<dbReference type="SUPFAM" id="SSF143870">
    <property type="entry name" value="PF0523-like"/>
    <property type="match status" value="1"/>
</dbReference>
<evidence type="ECO:0000256" key="3">
    <source>
        <dbReference type="ARBA" id="ARBA00022694"/>
    </source>
</evidence>
<evidence type="ECO:0000256" key="4">
    <source>
        <dbReference type="ARBA" id="ARBA00023242"/>
    </source>
</evidence>
<dbReference type="EMBL" id="SPLM01000144">
    <property type="protein sequence ID" value="TMW57254.1"/>
    <property type="molecule type" value="Genomic_DNA"/>
</dbReference>
<comment type="caution">
    <text evidence="6">The sequence shown here is derived from an EMBL/GenBank/DDBJ whole genome shotgun (WGS) entry which is preliminary data.</text>
</comment>
<name>A0A8K1FDT7_PYTOL</name>
<comment type="similarity">
    <text evidence="2 5">Belongs to the CGI121/TPRKB family.</text>
</comment>
<keyword evidence="7" id="KW-1185">Reference proteome</keyword>
<dbReference type="NCBIfam" id="NF011465">
    <property type="entry name" value="PRK14886.1-1"/>
    <property type="match status" value="1"/>
</dbReference>
<evidence type="ECO:0008006" key="8">
    <source>
        <dbReference type="Google" id="ProtNLM"/>
    </source>
</evidence>
<keyword evidence="3" id="KW-0819">tRNA processing</keyword>
<evidence type="ECO:0000313" key="7">
    <source>
        <dbReference type="Proteomes" id="UP000794436"/>
    </source>
</evidence>
<organism evidence="6 7">
    <name type="scientific">Pythium oligandrum</name>
    <name type="common">Mycoparasitic fungus</name>
    <dbReference type="NCBI Taxonomy" id="41045"/>
    <lineage>
        <taxon>Eukaryota</taxon>
        <taxon>Sar</taxon>
        <taxon>Stramenopiles</taxon>
        <taxon>Oomycota</taxon>
        <taxon>Peronosporomycetes</taxon>
        <taxon>Pythiales</taxon>
        <taxon>Pythiaceae</taxon>
        <taxon>Pythium</taxon>
    </lineage>
</organism>
<dbReference type="GO" id="GO:0005829">
    <property type="term" value="C:cytosol"/>
    <property type="evidence" value="ECO:0007669"/>
    <property type="project" value="TreeGrafter"/>
</dbReference>
<gene>
    <name evidence="6" type="ORF">Poli38472_003179</name>
</gene>
<dbReference type="InterPro" id="IPR036504">
    <property type="entry name" value="CGI121/TPRKB_sf"/>
</dbReference>
<evidence type="ECO:0000313" key="6">
    <source>
        <dbReference type="EMBL" id="TMW57254.1"/>
    </source>
</evidence>
<dbReference type="Proteomes" id="UP000794436">
    <property type="component" value="Unassembled WGS sequence"/>
</dbReference>
<sequence length="176" mass="19454">MECHRYELFGNRTVHIGFYKNVQNSASLRGAVQTLDVEVALMNARLIVHAFQIHTAAARAFLCDQTNKLTTKTLHAELVFNLSGTRNVAESFRRFGISESCDQVILCVIDANEATLEAVSQVVQGTLTPLPELGNHLEPSDITLIKKYYKIQDLELSSSSLLDAITSRIATKSCAK</sequence>
<dbReference type="Pfam" id="PF08617">
    <property type="entry name" value="CGI-121"/>
    <property type="match status" value="1"/>
</dbReference>
<dbReference type="GO" id="GO:0005634">
    <property type="term" value="C:nucleus"/>
    <property type="evidence" value="ECO:0007669"/>
    <property type="project" value="UniProtKB-SubCell"/>
</dbReference>
<dbReference type="Gene3D" id="3.30.2380.10">
    <property type="entry name" value="CGI121/TPRKB"/>
    <property type="match status" value="1"/>
</dbReference>
<evidence type="ECO:0000256" key="5">
    <source>
        <dbReference type="RuleBase" id="RU004398"/>
    </source>
</evidence>
<reference evidence="6" key="1">
    <citation type="submission" date="2019-03" db="EMBL/GenBank/DDBJ databases">
        <title>Long read genome sequence of the mycoparasitic Pythium oligandrum ATCC 38472 isolated from sugarbeet rhizosphere.</title>
        <authorList>
            <person name="Gaulin E."/>
        </authorList>
    </citation>
    <scope>NUCLEOTIDE SEQUENCE</scope>
    <source>
        <strain evidence="6">ATCC 38472_TT</strain>
    </source>
</reference>
<evidence type="ECO:0000256" key="1">
    <source>
        <dbReference type="ARBA" id="ARBA00004123"/>
    </source>
</evidence>
<evidence type="ECO:0000256" key="2">
    <source>
        <dbReference type="ARBA" id="ARBA00005546"/>
    </source>
</evidence>
<dbReference type="InterPro" id="IPR013926">
    <property type="entry name" value="CGI121/TPRKB"/>
</dbReference>
<protein>
    <recommendedName>
        <fullName evidence="8">EKC/KEOPS complex subunit CGI121</fullName>
    </recommendedName>
</protein>
<dbReference type="AlphaFoldDB" id="A0A8K1FDT7"/>
<dbReference type="OrthoDB" id="329139at2759"/>